<gene>
    <name evidence="7" type="ORF">ACHAXA_005856</name>
</gene>
<dbReference type="EMBL" id="JALLPB020000296">
    <property type="protein sequence ID" value="KAL3810856.1"/>
    <property type="molecule type" value="Genomic_DNA"/>
</dbReference>
<evidence type="ECO:0000313" key="7">
    <source>
        <dbReference type="EMBL" id="KAL3810856.1"/>
    </source>
</evidence>
<evidence type="ECO:0000256" key="5">
    <source>
        <dbReference type="ARBA" id="ARBA00023235"/>
    </source>
</evidence>
<organism evidence="7 8">
    <name type="scientific">Cyclostephanos tholiformis</name>
    <dbReference type="NCBI Taxonomy" id="382380"/>
    <lineage>
        <taxon>Eukaryota</taxon>
        <taxon>Sar</taxon>
        <taxon>Stramenopiles</taxon>
        <taxon>Ochrophyta</taxon>
        <taxon>Bacillariophyta</taxon>
        <taxon>Coscinodiscophyceae</taxon>
        <taxon>Thalassiosirophycidae</taxon>
        <taxon>Stephanodiscales</taxon>
        <taxon>Stephanodiscaceae</taxon>
        <taxon>Cyclostephanos</taxon>
    </lineage>
</organism>
<evidence type="ECO:0000256" key="3">
    <source>
        <dbReference type="ARBA" id="ARBA00022729"/>
    </source>
</evidence>
<evidence type="ECO:0000313" key="8">
    <source>
        <dbReference type="Proteomes" id="UP001530377"/>
    </source>
</evidence>
<dbReference type="InterPro" id="IPR002130">
    <property type="entry name" value="Cyclophilin-type_PPIase_dom"/>
</dbReference>
<name>A0ABD3RGE1_9STRA</name>
<evidence type="ECO:0000256" key="4">
    <source>
        <dbReference type="ARBA" id="ARBA00023110"/>
    </source>
</evidence>
<protein>
    <recommendedName>
        <fullName evidence="2">peptidylprolyl isomerase</fullName>
        <ecNumber evidence="2">5.2.1.8</ecNumber>
    </recommendedName>
</protein>
<dbReference type="EC" id="5.2.1.8" evidence="2"/>
<dbReference type="PROSITE" id="PS00170">
    <property type="entry name" value="CSA_PPIASE_1"/>
    <property type="match status" value="1"/>
</dbReference>
<dbReference type="Pfam" id="PF00160">
    <property type="entry name" value="Pro_isomerase"/>
    <property type="match status" value="1"/>
</dbReference>
<dbReference type="InterPro" id="IPR029000">
    <property type="entry name" value="Cyclophilin-like_dom_sf"/>
</dbReference>
<keyword evidence="5" id="KW-0413">Isomerase</keyword>
<evidence type="ECO:0000256" key="2">
    <source>
        <dbReference type="ARBA" id="ARBA00013194"/>
    </source>
</evidence>
<keyword evidence="8" id="KW-1185">Reference proteome</keyword>
<feature type="domain" description="PPIase cyclophilin-type" evidence="6">
    <location>
        <begin position="89"/>
        <end position="250"/>
    </location>
</feature>
<evidence type="ECO:0000256" key="1">
    <source>
        <dbReference type="ARBA" id="ARBA00000971"/>
    </source>
</evidence>
<evidence type="ECO:0000259" key="6">
    <source>
        <dbReference type="PROSITE" id="PS50072"/>
    </source>
</evidence>
<dbReference type="Gene3D" id="2.40.100.10">
    <property type="entry name" value="Cyclophilin-like"/>
    <property type="match status" value="1"/>
</dbReference>
<dbReference type="AlphaFoldDB" id="A0ABD3RGE1"/>
<dbReference type="PANTHER" id="PTHR11071:SF561">
    <property type="entry name" value="PEPTIDYL-PROLYL CIS-TRANS ISOMERASE D-RELATED"/>
    <property type="match status" value="1"/>
</dbReference>
<dbReference type="InterPro" id="IPR020892">
    <property type="entry name" value="Cyclophilin-type_PPIase_CS"/>
</dbReference>
<dbReference type="PRINTS" id="PR00153">
    <property type="entry name" value="CSAPPISMRASE"/>
</dbReference>
<dbReference type="PROSITE" id="PS50072">
    <property type="entry name" value="CSA_PPIASE_2"/>
    <property type="match status" value="1"/>
</dbReference>
<feature type="non-terminal residue" evidence="7">
    <location>
        <position position="1"/>
    </location>
</feature>
<dbReference type="Proteomes" id="UP001530377">
    <property type="component" value="Unassembled WGS sequence"/>
</dbReference>
<keyword evidence="3" id="KW-0732">Signal</keyword>
<comment type="caution">
    <text evidence="7">The sequence shown here is derived from an EMBL/GenBank/DDBJ whole genome shotgun (WGS) entry which is preliminary data.</text>
</comment>
<keyword evidence="4" id="KW-0697">Rotamase</keyword>
<proteinExistence type="predicted"/>
<dbReference type="PANTHER" id="PTHR11071">
    <property type="entry name" value="PEPTIDYL-PROLYL CIS-TRANS ISOMERASE"/>
    <property type="match status" value="1"/>
</dbReference>
<sequence>PSVTRSYPLSHNNNPHGYLIRVQRVLSTTTHGGNPPPAILRNITTFAVAGAIGYGAVALYNGTADETRDDGGRNDVPVPPCAPVTSRAYFDVTIRDRPTGRIVLGLYGSTAPMTVRNFETLCEGTTSSNGRRLGYKGSSFHRIIPGFMIQGGDFTNHNGTGGVSIYGPRFPDENFTLRHNGRGVLSMANMGPNTNGSQFFICTEGASHLDGKHVVFGVVESGWDVVREIERMGSRSGSPTAKVVISDCGVWVGGAKDDGNDVVAALMGQEGGDGSESDSDEKAKKGPMWKRIVSFWRRDSSV</sequence>
<dbReference type="FunFam" id="2.40.100.10:FF:000019">
    <property type="entry name" value="Peptidyl-prolyl cis-trans isomerase"/>
    <property type="match status" value="1"/>
</dbReference>
<dbReference type="GO" id="GO:0003755">
    <property type="term" value="F:peptidyl-prolyl cis-trans isomerase activity"/>
    <property type="evidence" value="ECO:0007669"/>
    <property type="project" value="UniProtKB-KW"/>
</dbReference>
<reference evidence="7 8" key="1">
    <citation type="submission" date="2024-10" db="EMBL/GenBank/DDBJ databases">
        <title>Updated reference genomes for cyclostephanoid diatoms.</title>
        <authorList>
            <person name="Roberts W.R."/>
            <person name="Alverson A.J."/>
        </authorList>
    </citation>
    <scope>NUCLEOTIDE SEQUENCE [LARGE SCALE GENOMIC DNA]</scope>
    <source>
        <strain evidence="7 8">AJA228-03</strain>
    </source>
</reference>
<accession>A0ABD3RGE1</accession>
<dbReference type="SUPFAM" id="SSF50891">
    <property type="entry name" value="Cyclophilin-like"/>
    <property type="match status" value="1"/>
</dbReference>
<comment type="catalytic activity">
    <reaction evidence="1">
        <text>[protein]-peptidylproline (omega=180) = [protein]-peptidylproline (omega=0)</text>
        <dbReference type="Rhea" id="RHEA:16237"/>
        <dbReference type="Rhea" id="RHEA-COMP:10747"/>
        <dbReference type="Rhea" id="RHEA-COMP:10748"/>
        <dbReference type="ChEBI" id="CHEBI:83833"/>
        <dbReference type="ChEBI" id="CHEBI:83834"/>
        <dbReference type="EC" id="5.2.1.8"/>
    </reaction>
</comment>